<dbReference type="PANTHER" id="PTHR31270">
    <property type="entry name" value="GLUTAMINYL-PEPTIDE CYCLOTRANSFERASE"/>
    <property type="match status" value="1"/>
</dbReference>
<name>A0A1I7BF84_9FLAO</name>
<sequence length="355" mass="40505">MKILKPILAFLTVGLFFVGCENDKASKSEYRPLFEAKFKSPNNNVYYNAGMPIPVQLEFDSTKIERFTLWLNDSVIAQTNFGGRVFEKVVQSKSLAFGSYQFRLEAKLKEGKLVKDTRNIRVLSKTEPERWEAVVEKAMPHNTTSYTQGLEFYKGELYEGTGQYGRSKLLKVLKEKGSTLKEVSLDNQYFGEGITILEDKIYQLTWKAKTCFVYDVNTFEEIKRLAYPTEGWGLCNNGEQIIMSDGSHKIYFRNPETFAVEREIEVYTNRGPVGNLNELEYINGKIYANVYTSNRLVVIDPNTGNVESVIDCDLLALDHRGSGEVLNGIAYNPVSQKVYLTGKEWPELLEVSFKK</sequence>
<reference evidence="1 2" key="1">
    <citation type="submission" date="2016-10" db="EMBL/GenBank/DDBJ databases">
        <authorList>
            <person name="de Groot N.N."/>
        </authorList>
    </citation>
    <scope>NUCLEOTIDE SEQUENCE [LARGE SCALE GENOMIC DNA]</scope>
    <source>
        <strain evidence="1 2">CGMCC 1.7005</strain>
    </source>
</reference>
<dbReference type="PANTHER" id="PTHR31270:SF1">
    <property type="entry name" value="GLUTAMINYL-PEPTIDE CYCLOTRANSFERASE"/>
    <property type="match status" value="1"/>
</dbReference>
<dbReference type="InterPro" id="IPR011044">
    <property type="entry name" value="Quino_amine_DH_bsu"/>
</dbReference>
<dbReference type="Pfam" id="PF05096">
    <property type="entry name" value="Glu_cyclase_2"/>
    <property type="match status" value="1"/>
</dbReference>
<accession>A0A1I7BF84</accession>
<keyword evidence="1" id="KW-0808">Transferase</keyword>
<dbReference type="RefSeq" id="WP_090251822.1">
    <property type="nucleotide sequence ID" value="NZ_FPAS01000005.1"/>
</dbReference>
<dbReference type="GO" id="GO:0016603">
    <property type="term" value="F:glutaminyl-peptide cyclotransferase activity"/>
    <property type="evidence" value="ECO:0007669"/>
    <property type="project" value="InterPro"/>
</dbReference>
<proteinExistence type="predicted"/>
<keyword evidence="2" id="KW-1185">Reference proteome</keyword>
<protein>
    <submittedName>
        <fullName evidence="1">Glutamine cyclotransferase</fullName>
    </submittedName>
</protein>
<organism evidence="1 2">
    <name type="scientific">Lishizhenia tianjinensis</name>
    <dbReference type="NCBI Taxonomy" id="477690"/>
    <lineage>
        <taxon>Bacteria</taxon>
        <taxon>Pseudomonadati</taxon>
        <taxon>Bacteroidota</taxon>
        <taxon>Flavobacteriia</taxon>
        <taxon>Flavobacteriales</taxon>
        <taxon>Crocinitomicaceae</taxon>
        <taxon>Lishizhenia</taxon>
    </lineage>
</organism>
<dbReference type="AlphaFoldDB" id="A0A1I7BF84"/>
<gene>
    <name evidence="1" type="ORF">SAMN05216474_2774</name>
</gene>
<evidence type="ECO:0000313" key="1">
    <source>
        <dbReference type="EMBL" id="SFT85840.1"/>
    </source>
</evidence>
<dbReference type="SUPFAM" id="SSF50969">
    <property type="entry name" value="YVTN repeat-like/Quinoprotein amine dehydrogenase"/>
    <property type="match status" value="1"/>
</dbReference>
<dbReference type="InterPro" id="IPR007788">
    <property type="entry name" value="QCT"/>
</dbReference>
<dbReference type="InterPro" id="IPR015943">
    <property type="entry name" value="WD40/YVTN_repeat-like_dom_sf"/>
</dbReference>
<evidence type="ECO:0000313" key="2">
    <source>
        <dbReference type="Proteomes" id="UP000236454"/>
    </source>
</evidence>
<dbReference type="Gene3D" id="2.130.10.10">
    <property type="entry name" value="YVTN repeat-like/Quinoprotein amine dehydrogenase"/>
    <property type="match status" value="1"/>
</dbReference>
<dbReference type="EMBL" id="FPAS01000005">
    <property type="protein sequence ID" value="SFT85840.1"/>
    <property type="molecule type" value="Genomic_DNA"/>
</dbReference>
<dbReference type="STRING" id="477690.SAMN05216474_2774"/>
<dbReference type="OrthoDB" id="9783700at2"/>
<dbReference type="PROSITE" id="PS51257">
    <property type="entry name" value="PROKAR_LIPOPROTEIN"/>
    <property type="match status" value="1"/>
</dbReference>
<dbReference type="Proteomes" id="UP000236454">
    <property type="component" value="Unassembled WGS sequence"/>
</dbReference>